<name>A0A2K3DQ12_CHLRE</name>
<gene>
    <name evidence="2" type="ORF">CHLRE_06g284726v5</name>
</gene>
<accession>A0A2K3DQ12</accession>
<keyword evidence="3" id="KW-1185">Reference proteome</keyword>
<feature type="region of interest" description="Disordered" evidence="1">
    <location>
        <begin position="1"/>
        <end position="36"/>
    </location>
</feature>
<dbReference type="EMBL" id="CM008967">
    <property type="protein sequence ID" value="PNW82578.1"/>
    <property type="molecule type" value="Genomic_DNA"/>
</dbReference>
<evidence type="ECO:0000256" key="1">
    <source>
        <dbReference type="SAM" id="MobiDB-lite"/>
    </source>
</evidence>
<feature type="compositionally biased region" description="Basic and acidic residues" evidence="1">
    <location>
        <begin position="1"/>
        <end position="12"/>
    </location>
</feature>
<evidence type="ECO:0000313" key="3">
    <source>
        <dbReference type="Proteomes" id="UP000006906"/>
    </source>
</evidence>
<feature type="compositionally biased region" description="Basic residues" evidence="1">
    <location>
        <begin position="13"/>
        <end position="24"/>
    </location>
</feature>
<sequence length="97" mass="10794">MIARIGRRDGNRSGHKYSQPRRYRSFSASHGSSPPHLCMLSPATQTRMLKRSLPARVLPAAPVKPALLKKGKVRADKEAERILQSLTDLKKVGFTSK</sequence>
<reference evidence="2 3" key="1">
    <citation type="journal article" date="2007" name="Science">
        <title>The Chlamydomonas genome reveals the evolution of key animal and plant functions.</title>
        <authorList>
            <person name="Merchant S.S."/>
            <person name="Prochnik S.E."/>
            <person name="Vallon O."/>
            <person name="Harris E.H."/>
            <person name="Karpowicz S.J."/>
            <person name="Witman G.B."/>
            <person name="Terry A."/>
            <person name="Salamov A."/>
            <person name="Fritz-Laylin L.K."/>
            <person name="Marechal-Drouard L."/>
            <person name="Marshall W.F."/>
            <person name="Qu L.H."/>
            <person name="Nelson D.R."/>
            <person name="Sanderfoot A.A."/>
            <person name="Spalding M.H."/>
            <person name="Kapitonov V.V."/>
            <person name="Ren Q."/>
            <person name="Ferris P."/>
            <person name="Lindquist E."/>
            <person name="Shapiro H."/>
            <person name="Lucas S.M."/>
            <person name="Grimwood J."/>
            <person name="Schmutz J."/>
            <person name="Cardol P."/>
            <person name="Cerutti H."/>
            <person name="Chanfreau G."/>
            <person name="Chen C.L."/>
            <person name="Cognat V."/>
            <person name="Croft M.T."/>
            <person name="Dent R."/>
            <person name="Dutcher S."/>
            <person name="Fernandez E."/>
            <person name="Fukuzawa H."/>
            <person name="Gonzalez-Ballester D."/>
            <person name="Gonzalez-Halphen D."/>
            <person name="Hallmann A."/>
            <person name="Hanikenne M."/>
            <person name="Hippler M."/>
            <person name="Inwood W."/>
            <person name="Jabbari K."/>
            <person name="Kalanon M."/>
            <person name="Kuras R."/>
            <person name="Lefebvre P.A."/>
            <person name="Lemaire S.D."/>
            <person name="Lobanov A.V."/>
            <person name="Lohr M."/>
            <person name="Manuell A."/>
            <person name="Meier I."/>
            <person name="Mets L."/>
            <person name="Mittag M."/>
            <person name="Mittelmeier T."/>
            <person name="Moroney J.V."/>
            <person name="Moseley J."/>
            <person name="Napoli C."/>
            <person name="Nedelcu A.M."/>
            <person name="Niyogi K."/>
            <person name="Novoselov S.V."/>
            <person name="Paulsen I.T."/>
            <person name="Pazour G."/>
            <person name="Purton S."/>
            <person name="Ral J.P."/>
            <person name="Riano-Pachon D.M."/>
            <person name="Riekhof W."/>
            <person name="Rymarquis L."/>
            <person name="Schroda M."/>
            <person name="Stern D."/>
            <person name="Umen J."/>
            <person name="Willows R."/>
            <person name="Wilson N."/>
            <person name="Zimmer S.L."/>
            <person name="Allmer J."/>
            <person name="Balk J."/>
            <person name="Bisova K."/>
            <person name="Chen C.J."/>
            <person name="Elias M."/>
            <person name="Gendler K."/>
            <person name="Hauser C."/>
            <person name="Lamb M.R."/>
            <person name="Ledford H."/>
            <person name="Long J.C."/>
            <person name="Minagawa J."/>
            <person name="Page M.D."/>
            <person name="Pan J."/>
            <person name="Pootakham W."/>
            <person name="Roje S."/>
            <person name="Rose A."/>
            <person name="Stahlberg E."/>
            <person name="Terauchi A.M."/>
            <person name="Yang P."/>
            <person name="Ball S."/>
            <person name="Bowler C."/>
            <person name="Dieckmann C.L."/>
            <person name="Gladyshev V.N."/>
            <person name="Green P."/>
            <person name="Jorgensen R."/>
            <person name="Mayfield S."/>
            <person name="Mueller-Roeber B."/>
            <person name="Rajamani S."/>
            <person name="Sayre R.T."/>
            <person name="Brokstein P."/>
            <person name="Dubchak I."/>
            <person name="Goodstein D."/>
            <person name="Hornick L."/>
            <person name="Huang Y.W."/>
            <person name="Jhaveri J."/>
            <person name="Luo Y."/>
            <person name="Martinez D."/>
            <person name="Ngau W.C."/>
            <person name="Otillar B."/>
            <person name="Poliakov A."/>
            <person name="Porter A."/>
            <person name="Szajkowski L."/>
            <person name="Werner G."/>
            <person name="Zhou K."/>
            <person name="Grigoriev I.V."/>
            <person name="Rokhsar D.S."/>
            <person name="Grossman A.R."/>
        </authorList>
    </citation>
    <scope>NUCLEOTIDE SEQUENCE [LARGE SCALE GENOMIC DNA]</scope>
    <source>
        <strain evidence="3">CC-503</strain>
    </source>
</reference>
<dbReference type="GeneID" id="66053781"/>
<evidence type="ECO:0000313" key="2">
    <source>
        <dbReference type="EMBL" id="PNW82578.1"/>
    </source>
</evidence>
<dbReference type="Gramene" id="PNW82578">
    <property type="protein sequence ID" value="PNW82578"/>
    <property type="gene ID" value="CHLRE_06g284726v5"/>
</dbReference>
<dbReference type="KEGG" id="cre:CHLRE_06g284726v5"/>
<organism evidence="2 3">
    <name type="scientific">Chlamydomonas reinhardtii</name>
    <name type="common">Chlamydomonas smithii</name>
    <dbReference type="NCBI Taxonomy" id="3055"/>
    <lineage>
        <taxon>Eukaryota</taxon>
        <taxon>Viridiplantae</taxon>
        <taxon>Chlorophyta</taxon>
        <taxon>core chlorophytes</taxon>
        <taxon>Chlorophyceae</taxon>
        <taxon>CS clade</taxon>
        <taxon>Chlamydomonadales</taxon>
        <taxon>Chlamydomonadaceae</taxon>
        <taxon>Chlamydomonas</taxon>
    </lineage>
</organism>
<protein>
    <submittedName>
        <fullName evidence="2">Uncharacterized protein</fullName>
    </submittedName>
</protein>
<proteinExistence type="predicted"/>
<dbReference type="InParanoid" id="A0A2K3DQ12"/>
<dbReference type="Proteomes" id="UP000006906">
    <property type="component" value="Chromosome 6"/>
</dbReference>
<dbReference type="RefSeq" id="XP_042924023.1">
    <property type="nucleotide sequence ID" value="XM_043063317.1"/>
</dbReference>
<dbReference type="AlphaFoldDB" id="A0A2K3DQ12"/>